<dbReference type="EMBL" id="CP003380">
    <property type="protein sequence ID" value="AFJ01489.1"/>
    <property type="molecule type" value="Genomic_DNA"/>
</dbReference>
<dbReference type="PROSITE" id="PS01152">
    <property type="entry name" value="HESB"/>
    <property type="match status" value="1"/>
</dbReference>
<dbReference type="InterPro" id="IPR000361">
    <property type="entry name" value="ATAP_core_dom"/>
</dbReference>
<organism evidence="6 7">
    <name type="scientific">Methylophaga frappieri (strain ATCC BAA-2434 / DSM 25690 / JAM7)</name>
    <dbReference type="NCBI Taxonomy" id="754477"/>
    <lineage>
        <taxon>Bacteria</taxon>
        <taxon>Pseudomonadati</taxon>
        <taxon>Pseudomonadota</taxon>
        <taxon>Gammaproteobacteria</taxon>
        <taxon>Thiotrichales</taxon>
        <taxon>Piscirickettsiaceae</taxon>
        <taxon>Methylophaga</taxon>
    </lineage>
</organism>
<protein>
    <recommendedName>
        <fullName evidence="3">Iron-binding protein IscA</fullName>
    </recommendedName>
    <alternativeName>
        <fullName evidence="4">Iron-sulfur cluster assembly protein</fullName>
    </alternativeName>
</protein>
<dbReference type="OrthoDB" id="9801228at2"/>
<dbReference type="FunFam" id="2.60.300.12:FF:000001">
    <property type="entry name" value="Iron-binding protein IscA"/>
    <property type="match status" value="1"/>
</dbReference>
<evidence type="ECO:0000313" key="7">
    <source>
        <dbReference type="Proteomes" id="UP000009145"/>
    </source>
</evidence>
<dbReference type="InterPro" id="IPR050322">
    <property type="entry name" value="Fe-S_cluster_asmbl/transfer"/>
</dbReference>
<reference evidence="6 7" key="1">
    <citation type="journal article" date="2012" name="J. Bacteriol.">
        <title>Complete genome sequences of Methylophaga sp. strain JAM1 and Methylophaga sp. strain JAM7.</title>
        <authorList>
            <person name="Villeneuve C."/>
            <person name="Martineau C."/>
            <person name="Mauffrey F."/>
            <person name="Villemur R."/>
        </authorList>
    </citation>
    <scope>NUCLEOTIDE SEQUENCE [LARGE SCALE GENOMIC DNA]</scope>
    <source>
        <strain evidence="6 7">JAM7</strain>
    </source>
</reference>
<accession>I1YEZ6</accession>
<dbReference type="PANTHER" id="PTHR10072">
    <property type="entry name" value="IRON-SULFUR CLUSTER ASSEMBLY PROTEIN"/>
    <property type="match status" value="1"/>
</dbReference>
<dbReference type="GO" id="GO:0005829">
    <property type="term" value="C:cytosol"/>
    <property type="evidence" value="ECO:0007669"/>
    <property type="project" value="TreeGrafter"/>
</dbReference>
<dbReference type="InterPro" id="IPR016092">
    <property type="entry name" value="ATAP"/>
</dbReference>
<evidence type="ECO:0000256" key="2">
    <source>
        <dbReference type="ARBA" id="ARBA00006718"/>
    </source>
</evidence>
<dbReference type="HOGENOM" id="CLU_069054_5_1_6"/>
<dbReference type="AlphaFoldDB" id="I1YEZ6"/>
<comment type="cofactor">
    <cofactor evidence="1">
        <name>Fe cation</name>
        <dbReference type="ChEBI" id="CHEBI:24875"/>
    </cofactor>
</comment>
<name>I1YEZ6_METFJ</name>
<dbReference type="Proteomes" id="UP000009145">
    <property type="component" value="Chromosome"/>
</dbReference>
<evidence type="ECO:0000256" key="1">
    <source>
        <dbReference type="ARBA" id="ARBA00001962"/>
    </source>
</evidence>
<dbReference type="GO" id="GO:0016226">
    <property type="term" value="P:iron-sulfur cluster assembly"/>
    <property type="evidence" value="ECO:0007669"/>
    <property type="project" value="InterPro"/>
</dbReference>
<dbReference type="STRING" id="754477.Q7C_310"/>
<evidence type="ECO:0000256" key="3">
    <source>
        <dbReference type="ARBA" id="ARBA00014591"/>
    </source>
</evidence>
<dbReference type="InterPro" id="IPR017870">
    <property type="entry name" value="FeS_cluster_insertion_CS"/>
</dbReference>
<dbReference type="eggNOG" id="COG0316">
    <property type="taxonomic scope" value="Bacteria"/>
</dbReference>
<dbReference type="RefSeq" id="WP_014702939.1">
    <property type="nucleotide sequence ID" value="NC_017856.1"/>
</dbReference>
<dbReference type="PATRIC" id="fig|754477.3.peg.308"/>
<dbReference type="InterPro" id="IPR035903">
    <property type="entry name" value="HesB-like_dom_sf"/>
</dbReference>
<evidence type="ECO:0000259" key="5">
    <source>
        <dbReference type="Pfam" id="PF01521"/>
    </source>
</evidence>
<sequence>MTIKLTEAAVKRVRDMVMKRGSGVGLRIGVVKSGCSGFSYALDYAEEVTSDDEVIAQGDVKVVIDKASLPMLEGMELDFVREGLNQSFKFRNPNVTSECGCGESFSVTK</sequence>
<dbReference type="PANTHER" id="PTHR10072:SF41">
    <property type="entry name" value="IRON-SULFUR CLUSTER ASSEMBLY 1 HOMOLOG, MITOCHONDRIAL"/>
    <property type="match status" value="1"/>
</dbReference>
<keyword evidence="7" id="KW-1185">Reference proteome</keyword>
<proteinExistence type="inferred from homology"/>
<evidence type="ECO:0000256" key="4">
    <source>
        <dbReference type="ARBA" id="ARBA00032050"/>
    </source>
</evidence>
<dbReference type="NCBIfam" id="TIGR00049">
    <property type="entry name" value="iron-sulfur cluster assembly accessory protein"/>
    <property type="match status" value="1"/>
</dbReference>
<comment type="similarity">
    <text evidence="2">Belongs to the HesB/IscA family.</text>
</comment>
<gene>
    <name evidence="6" type="ordered locus">Q7C_310</name>
</gene>
<dbReference type="Gene3D" id="2.60.300.12">
    <property type="entry name" value="HesB-like domain"/>
    <property type="match status" value="1"/>
</dbReference>
<dbReference type="KEGG" id="mec:Q7C_310"/>
<dbReference type="GO" id="GO:0051537">
    <property type="term" value="F:2 iron, 2 sulfur cluster binding"/>
    <property type="evidence" value="ECO:0007669"/>
    <property type="project" value="TreeGrafter"/>
</dbReference>
<dbReference type="SUPFAM" id="SSF89360">
    <property type="entry name" value="HesB-like domain"/>
    <property type="match status" value="1"/>
</dbReference>
<feature type="domain" description="Core" evidence="5">
    <location>
        <begin position="1"/>
        <end position="103"/>
    </location>
</feature>
<dbReference type="Pfam" id="PF01521">
    <property type="entry name" value="Fe-S_biosyn"/>
    <property type="match status" value="1"/>
</dbReference>
<evidence type="ECO:0000313" key="6">
    <source>
        <dbReference type="EMBL" id="AFJ01489.1"/>
    </source>
</evidence>